<dbReference type="PANTHER" id="PTHR16228">
    <property type="entry name" value="DIVALENT CATION TRANSPORTER SOLUTE CARRIER FAMILY 41"/>
    <property type="match status" value="1"/>
</dbReference>
<keyword evidence="8 9" id="KW-0472">Membrane</keyword>
<keyword evidence="12" id="KW-1185">Reference proteome</keyword>
<dbReference type="PANTHER" id="PTHR16228:SF26">
    <property type="entry name" value="SOLUTE CARRIER FAMILY 41 MEMBER 1-LIKE PROTEIN"/>
    <property type="match status" value="1"/>
</dbReference>
<feature type="transmembrane region" description="Helical" evidence="9">
    <location>
        <begin position="494"/>
        <end position="521"/>
    </location>
</feature>
<keyword evidence="7" id="KW-0406">Ion transport</keyword>
<dbReference type="GO" id="GO:0008324">
    <property type="term" value="F:monoatomic cation transmembrane transporter activity"/>
    <property type="evidence" value="ECO:0007669"/>
    <property type="project" value="InterPro"/>
</dbReference>
<evidence type="ECO:0000256" key="8">
    <source>
        <dbReference type="ARBA" id="ARBA00023136"/>
    </source>
</evidence>
<evidence type="ECO:0000256" key="7">
    <source>
        <dbReference type="ARBA" id="ARBA00023065"/>
    </source>
</evidence>
<feature type="transmembrane region" description="Helical" evidence="9">
    <location>
        <begin position="155"/>
        <end position="176"/>
    </location>
</feature>
<dbReference type="Pfam" id="PF01769">
    <property type="entry name" value="MgtE"/>
    <property type="match status" value="2"/>
</dbReference>
<evidence type="ECO:0000313" key="12">
    <source>
        <dbReference type="Proteomes" id="UP000053825"/>
    </source>
</evidence>
<dbReference type="FunFam" id="1.10.357.20:FF:000003">
    <property type="entry name" value="Uncharacterized protein, isoform B"/>
    <property type="match status" value="1"/>
</dbReference>
<keyword evidence="3" id="KW-0813">Transport</keyword>
<gene>
    <name evidence="11" type="ORF">WH47_04480</name>
</gene>
<feature type="transmembrane region" description="Helical" evidence="9">
    <location>
        <begin position="344"/>
        <end position="365"/>
    </location>
</feature>
<dbReference type="GO" id="GO:0005886">
    <property type="term" value="C:plasma membrane"/>
    <property type="evidence" value="ECO:0007669"/>
    <property type="project" value="TreeGrafter"/>
</dbReference>
<keyword evidence="4 9" id="KW-0812">Transmembrane</keyword>
<evidence type="ECO:0000313" key="11">
    <source>
        <dbReference type="EMBL" id="KOC64892.1"/>
    </source>
</evidence>
<evidence type="ECO:0000256" key="6">
    <source>
        <dbReference type="ARBA" id="ARBA00022989"/>
    </source>
</evidence>
<dbReference type="InterPro" id="IPR036739">
    <property type="entry name" value="SLC41_membr_dom_sf"/>
</dbReference>
<organism evidence="11 12">
    <name type="scientific">Habropoda laboriosa</name>
    <dbReference type="NCBI Taxonomy" id="597456"/>
    <lineage>
        <taxon>Eukaryota</taxon>
        <taxon>Metazoa</taxon>
        <taxon>Ecdysozoa</taxon>
        <taxon>Arthropoda</taxon>
        <taxon>Hexapoda</taxon>
        <taxon>Insecta</taxon>
        <taxon>Pterygota</taxon>
        <taxon>Neoptera</taxon>
        <taxon>Endopterygota</taxon>
        <taxon>Hymenoptera</taxon>
        <taxon>Apocrita</taxon>
        <taxon>Aculeata</taxon>
        <taxon>Apoidea</taxon>
        <taxon>Anthophila</taxon>
        <taxon>Apidae</taxon>
        <taxon>Habropoda</taxon>
    </lineage>
</organism>
<comment type="subcellular location">
    <subcellularLocation>
        <location evidence="1">Membrane</location>
        <topology evidence="1">Multi-pass membrane protein</topology>
    </subcellularLocation>
</comment>
<evidence type="ECO:0000256" key="9">
    <source>
        <dbReference type="SAM" id="Phobius"/>
    </source>
</evidence>
<dbReference type="EMBL" id="KQ414666">
    <property type="protein sequence ID" value="KOC64892.1"/>
    <property type="molecule type" value="Genomic_DNA"/>
</dbReference>
<feature type="transmembrane region" description="Helical" evidence="9">
    <location>
        <begin position="464"/>
        <end position="482"/>
    </location>
</feature>
<dbReference type="Gene3D" id="1.10.357.20">
    <property type="entry name" value="SLC41 divalent cation transporters, integral membrane domain"/>
    <property type="match status" value="2"/>
</dbReference>
<evidence type="ECO:0000256" key="1">
    <source>
        <dbReference type="ARBA" id="ARBA00004141"/>
    </source>
</evidence>
<dbReference type="AlphaFoldDB" id="A0A0L7R1Z9"/>
<evidence type="ECO:0000256" key="5">
    <source>
        <dbReference type="ARBA" id="ARBA00022842"/>
    </source>
</evidence>
<dbReference type="Proteomes" id="UP000053825">
    <property type="component" value="Unassembled WGS sequence"/>
</dbReference>
<dbReference type="OrthoDB" id="5791097at2759"/>
<name>A0A0L7R1Z9_9HYME</name>
<comment type="similarity">
    <text evidence="2">Belongs to the SLC41A transporter family.</text>
</comment>
<feature type="transmembrane region" description="Helical" evidence="9">
    <location>
        <begin position="377"/>
        <end position="395"/>
    </location>
</feature>
<keyword evidence="6 9" id="KW-1133">Transmembrane helix</keyword>
<evidence type="ECO:0000256" key="3">
    <source>
        <dbReference type="ARBA" id="ARBA00022448"/>
    </source>
</evidence>
<keyword evidence="5" id="KW-0460">Magnesium</keyword>
<proteinExistence type="inferred from homology"/>
<feature type="domain" description="SLC41A/MgtE integral membrane" evidence="10">
    <location>
        <begin position="409"/>
        <end position="551"/>
    </location>
</feature>
<feature type="transmembrane region" description="Helical" evidence="9">
    <location>
        <begin position="311"/>
        <end position="332"/>
    </location>
</feature>
<dbReference type="InterPro" id="IPR045349">
    <property type="entry name" value="SLC41A1-3"/>
</dbReference>
<dbReference type="InterPro" id="IPR006667">
    <property type="entry name" value="SLC41_membr_dom"/>
</dbReference>
<evidence type="ECO:0000256" key="2">
    <source>
        <dbReference type="ARBA" id="ARBA00009749"/>
    </source>
</evidence>
<feature type="transmembrane region" description="Helical" evidence="9">
    <location>
        <begin position="273"/>
        <end position="299"/>
    </location>
</feature>
<sequence>MVVFPDSSIEPALLNVTDIKLNNSVDHNEQLANMPNDRGVKDHAFTIQRDNMSNGKDNYALDFDCIEKGNDKKADIKAEPDVVKKVAAGLKSPNGQKNKTDMSLPYLGAGSLSSGSSIVTISSVANSDPDPSFGNNGDGFGNRAYRDERWYQTTLQVAVPFFIAGIGTIGAGLVLAEVKDWPVFRAVSQLFILVPSLLGLKGNLDMCLASRLCTQANLGNMHGCREITKMIIGNIALVQIQAIVAALLVSIFAVVVDAIAEGSAYTFKWENCLLLATAGVCTATSSCFILDFVMIAVIMISYRCKMNPDNLATPLAASFGDVVSISVLSTIASALFHRMRLETWLLYIILGCYFLILPFWIYVVLKNKYTRNVLTSGWVPVLSALFISGFGGLVLDRVVDSFHGFVIFQPIINGIGGNLVSVQASRISTTLHQTTIMGILPPHSKILVAPWTALFKGTPYAKTSRILICMAIVGELIFIFLADYIKHGVSTVQVYFVVSYIVVAVLQVLLLLYVAHIIIHAMWRYKIDPDNSAIPYLTALGDLSGTIFLAAAFWFLASIHKEYQK</sequence>
<dbReference type="FunFam" id="1.10.357.20:FF:000001">
    <property type="entry name" value="Solute carrier family 41 member 2"/>
    <property type="match status" value="1"/>
</dbReference>
<protein>
    <submittedName>
        <fullName evidence="11">Solute carrier family 41 member 2</fullName>
    </submittedName>
</protein>
<evidence type="ECO:0000259" key="10">
    <source>
        <dbReference type="Pfam" id="PF01769"/>
    </source>
</evidence>
<feature type="transmembrane region" description="Helical" evidence="9">
    <location>
        <begin position="533"/>
        <end position="557"/>
    </location>
</feature>
<feature type="domain" description="SLC41A/MgtE integral membrane" evidence="10">
    <location>
        <begin position="194"/>
        <end position="330"/>
    </location>
</feature>
<reference evidence="11 12" key="1">
    <citation type="submission" date="2015-07" db="EMBL/GenBank/DDBJ databases">
        <title>The genome of Habropoda laboriosa.</title>
        <authorList>
            <person name="Pan H."/>
            <person name="Kapheim K."/>
        </authorList>
    </citation>
    <scope>NUCLEOTIDE SEQUENCE [LARGE SCALE GENOMIC DNA]</scope>
    <source>
        <strain evidence="11">0110345459</strain>
    </source>
</reference>
<evidence type="ECO:0000256" key="4">
    <source>
        <dbReference type="ARBA" id="ARBA00022692"/>
    </source>
</evidence>
<feature type="transmembrane region" description="Helical" evidence="9">
    <location>
        <begin position="231"/>
        <end position="253"/>
    </location>
</feature>
<accession>A0A0L7R1Z9</accession>
<dbReference type="SUPFAM" id="SSF161093">
    <property type="entry name" value="MgtE membrane domain-like"/>
    <property type="match status" value="2"/>
</dbReference>